<evidence type="ECO:0000256" key="3">
    <source>
        <dbReference type="RuleBase" id="RU362132"/>
    </source>
</evidence>
<dbReference type="InterPro" id="IPR012000">
    <property type="entry name" value="Thiamin_PyroP_enz_cen_dom"/>
</dbReference>
<sequence length="616" mass="65208">MRLTVAQALVRFLAAQWSERDGVEQRLVAGVFGIFGHGNVAGLGQALAERGAGTGDALPYYLARNEQAMVHTAVGYARARDRLSTLACTTSIGPGATNMVTGAALATINRIPVLLLPGDVFATRVASPVLQELEDPRSYDVTVNDALRPVSRFFDRVNRPEQLPSALLAAMRVLTDPAETGAVTLALPQDVQAEAYDWPEELFARRVWHVARPVPEPAALARALELIRASRRPLVVAGGGVAYSGAGGAGGALARFAGRHGVPVAETQAGKGAVPYDHPCWVGAVGHTGTAAANELAREADLVIGVGTRYSDFTTASRTLFGRARFLNVNVAAFDAAKHAGEMLVADARAALEAFGALGDWRAEEGWTGRAAELAHAWHEQVSLVTTGEELTQPVVLGMLNEVARDGVVVNAAGSMPGDLHRLWMAREPKGYHVEYGYSCMGYEIAGGLGVKLAAPEREVFVLVGDGSYLMMAQEIVTAVQEGVKLVIVLVDNHGFASIGGLSEAVGARRLGTAYRMRGATGELDGVFVPVDLAANAASLGADVLRADGPESLRVALTKARESTRTTVVHVETVPGPGPATTAWWDVPVAEVSEHEDVRRARAAYEAAKRDQRPYL</sequence>
<evidence type="ECO:0000256" key="1">
    <source>
        <dbReference type="ARBA" id="ARBA00007812"/>
    </source>
</evidence>
<dbReference type="GO" id="GO:0009099">
    <property type="term" value="P:L-valine biosynthetic process"/>
    <property type="evidence" value="ECO:0007669"/>
    <property type="project" value="TreeGrafter"/>
</dbReference>
<dbReference type="InterPro" id="IPR000399">
    <property type="entry name" value="TPP-bd_CS"/>
</dbReference>
<feature type="domain" description="Thiamine pyrophosphate enzyme TPP-binding" evidence="5">
    <location>
        <begin position="413"/>
        <end position="571"/>
    </location>
</feature>
<dbReference type="OrthoDB" id="3194735at2"/>
<dbReference type="GO" id="GO:0003984">
    <property type="term" value="F:acetolactate synthase activity"/>
    <property type="evidence" value="ECO:0007669"/>
    <property type="project" value="TreeGrafter"/>
</dbReference>
<protein>
    <submittedName>
        <fullName evidence="7">3D-(3,5/4)-trihydroxycyclohexane-1,2-dione acylhydrolase (Decyclizing)</fullName>
    </submittedName>
</protein>
<dbReference type="InterPro" id="IPR011766">
    <property type="entry name" value="TPP_enzyme_TPP-bd"/>
</dbReference>
<dbReference type="GO" id="GO:0030976">
    <property type="term" value="F:thiamine pyrophosphate binding"/>
    <property type="evidence" value="ECO:0007669"/>
    <property type="project" value="InterPro"/>
</dbReference>
<evidence type="ECO:0000259" key="4">
    <source>
        <dbReference type="Pfam" id="PF00205"/>
    </source>
</evidence>
<dbReference type="PANTHER" id="PTHR18968">
    <property type="entry name" value="THIAMINE PYROPHOSPHATE ENZYMES"/>
    <property type="match status" value="1"/>
</dbReference>
<dbReference type="GO" id="GO:0016823">
    <property type="term" value="F:hydrolase activity, acting on acid carbon-carbon bonds, in ketonic substances"/>
    <property type="evidence" value="ECO:0007669"/>
    <property type="project" value="InterPro"/>
</dbReference>
<dbReference type="InterPro" id="IPR029035">
    <property type="entry name" value="DHS-like_NAD/FAD-binding_dom"/>
</dbReference>
<dbReference type="InterPro" id="IPR029061">
    <property type="entry name" value="THDP-binding"/>
</dbReference>
<dbReference type="InterPro" id="IPR045229">
    <property type="entry name" value="TPP_enz"/>
</dbReference>
<keyword evidence="2 3" id="KW-0786">Thiamine pyrophosphate</keyword>
<dbReference type="EMBL" id="BOOI01000029">
    <property type="protein sequence ID" value="GIH84966.1"/>
    <property type="molecule type" value="Genomic_DNA"/>
</dbReference>
<evidence type="ECO:0000313" key="8">
    <source>
        <dbReference type="Proteomes" id="UP000655044"/>
    </source>
</evidence>
<dbReference type="InterPro" id="IPR030817">
    <property type="entry name" value="Myo_inos_IolD"/>
</dbReference>
<evidence type="ECO:0000313" key="7">
    <source>
        <dbReference type="EMBL" id="GIH84966.1"/>
    </source>
</evidence>
<comment type="similarity">
    <text evidence="1 3">Belongs to the TPP enzyme family.</text>
</comment>
<proteinExistence type="inferred from homology"/>
<dbReference type="RefSeq" id="WP_068927134.1">
    <property type="nucleotide sequence ID" value="NZ_BMQP01000010.1"/>
</dbReference>
<dbReference type="Pfam" id="PF02775">
    <property type="entry name" value="TPP_enzyme_C"/>
    <property type="match status" value="1"/>
</dbReference>
<accession>A0A8J3S2V9</accession>
<reference evidence="7" key="1">
    <citation type="submission" date="2021-01" db="EMBL/GenBank/DDBJ databases">
        <title>Whole genome shotgun sequence of Planobispora rosea NBRC 15558.</title>
        <authorList>
            <person name="Komaki H."/>
            <person name="Tamura T."/>
        </authorList>
    </citation>
    <scope>NUCLEOTIDE SEQUENCE</scope>
    <source>
        <strain evidence="7">NBRC 15558</strain>
    </source>
</reference>
<dbReference type="Pfam" id="PF00205">
    <property type="entry name" value="TPP_enzyme_M"/>
    <property type="match status" value="1"/>
</dbReference>
<comment type="caution">
    <text evidence="7">The sequence shown here is derived from an EMBL/GenBank/DDBJ whole genome shotgun (WGS) entry which is preliminary data.</text>
</comment>
<keyword evidence="8" id="KW-1185">Reference proteome</keyword>
<evidence type="ECO:0000259" key="6">
    <source>
        <dbReference type="Pfam" id="PF02776"/>
    </source>
</evidence>
<dbReference type="SUPFAM" id="SSF52467">
    <property type="entry name" value="DHS-like NAD/FAD-binding domain"/>
    <property type="match status" value="1"/>
</dbReference>
<dbReference type="Pfam" id="PF02776">
    <property type="entry name" value="TPP_enzyme_N"/>
    <property type="match status" value="1"/>
</dbReference>
<feature type="domain" description="Thiamine pyrophosphate enzyme central" evidence="4">
    <location>
        <begin position="220"/>
        <end position="354"/>
    </location>
</feature>
<dbReference type="Gene3D" id="3.40.50.970">
    <property type="match status" value="2"/>
</dbReference>
<dbReference type="NCBIfam" id="TIGR04377">
    <property type="entry name" value="myo_inos_iolD"/>
    <property type="match status" value="1"/>
</dbReference>
<dbReference type="InterPro" id="IPR012001">
    <property type="entry name" value="Thiamin_PyroP_enz_TPP-bd_dom"/>
</dbReference>
<name>A0A8J3S2V9_PLARO</name>
<dbReference type="Gene3D" id="3.40.50.1220">
    <property type="entry name" value="TPP-binding domain"/>
    <property type="match status" value="1"/>
</dbReference>
<dbReference type="PROSITE" id="PS00187">
    <property type="entry name" value="TPP_ENZYMES"/>
    <property type="match status" value="1"/>
</dbReference>
<dbReference type="SUPFAM" id="SSF52518">
    <property type="entry name" value="Thiamin diphosphate-binding fold (THDP-binding)"/>
    <property type="match status" value="2"/>
</dbReference>
<dbReference type="GO" id="GO:0050660">
    <property type="term" value="F:flavin adenine dinucleotide binding"/>
    <property type="evidence" value="ECO:0007669"/>
    <property type="project" value="TreeGrafter"/>
</dbReference>
<dbReference type="PANTHER" id="PTHR18968:SF9">
    <property type="entry name" value="3D-(3,5_4)-TRIHYDROXYCYCLOHEXANE-1,2-DIONE HYDROLASE"/>
    <property type="match status" value="1"/>
</dbReference>
<dbReference type="CDD" id="cd07035">
    <property type="entry name" value="TPP_PYR_POX_like"/>
    <property type="match status" value="1"/>
</dbReference>
<dbReference type="GO" id="GO:0005948">
    <property type="term" value="C:acetolactate synthase complex"/>
    <property type="evidence" value="ECO:0007669"/>
    <property type="project" value="TreeGrafter"/>
</dbReference>
<gene>
    <name evidence="7" type="ORF">Pro02_33740</name>
</gene>
<dbReference type="GO" id="GO:0019310">
    <property type="term" value="P:inositol catabolic process"/>
    <property type="evidence" value="ECO:0007669"/>
    <property type="project" value="InterPro"/>
</dbReference>
<dbReference type="GO" id="GO:0009097">
    <property type="term" value="P:isoleucine biosynthetic process"/>
    <property type="evidence" value="ECO:0007669"/>
    <property type="project" value="TreeGrafter"/>
</dbReference>
<dbReference type="GO" id="GO:0000287">
    <property type="term" value="F:magnesium ion binding"/>
    <property type="evidence" value="ECO:0007669"/>
    <property type="project" value="InterPro"/>
</dbReference>
<dbReference type="AlphaFoldDB" id="A0A8J3S2V9"/>
<dbReference type="Proteomes" id="UP000655044">
    <property type="component" value="Unassembled WGS sequence"/>
</dbReference>
<feature type="domain" description="Thiamine pyrophosphate enzyme N-terminal TPP-binding" evidence="6">
    <location>
        <begin position="25"/>
        <end position="133"/>
    </location>
</feature>
<evidence type="ECO:0000256" key="2">
    <source>
        <dbReference type="ARBA" id="ARBA00023052"/>
    </source>
</evidence>
<evidence type="ECO:0000259" key="5">
    <source>
        <dbReference type="Pfam" id="PF02775"/>
    </source>
</evidence>
<organism evidence="7 8">
    <name type="scientific">Planobispora rosea</name>
    <dbReference type="NCBI Taxonomy" id="35762"/>
    <lineage>
        <taxon>Bacteria</taxon>
        <taxon>Bacillati</taxon>
        <taxon>Actinomycetota</taxon>
        <taxon>Actinomycetes</taxon>
        <taxon>Streptosporangiales</taxon>
        <taxon>Streptosporangiaceae</taxon>
        <taxon>Planobispora</taxon>
    </lineage>
</organism>